<dbReference type="InterPro" id="IPR005467">
    <property type="entry name" value="His_kinase_dom"/>
</dbReference>
<proteinExistence type="predicted"/>
<dbReference type="AlphaFoldDB" id="A0A9W5Y1U7"/>
<evidence type="ECO:0000313" key="8">
    <source>
        <dbReference type="EMBL" id="GKU25024.1"/>
    </source>
</evidence>
<dbReference type="PANTHER" id="PTHR43711:SF26">
    <property type="entry name" value="SENSOR HISTIDINE KINASE RCSC"/>
    <property type="match status" value="1"/>
</dbReference>
<dbReference type="PRINTS" id="PR00344">
    <property type="entry name" value="BCTRLSENSOR"/>
</dbReference>
<name>A0A9W5Y1U7_9CLOT</name>
<dbReference type="Pfam" id="PF00512">
    <property type="entry name" value="HisKA"/>
    <property type="match status" value="1"/>
</dbReference>
<reference evidence="8" key="1">
    <citation type="journal article" date="2023" name="Int. J. Syst. Evol. Microbiol.">
        <title>&lt;i&gt;Clostridium folliculivorans&lt;/i&gt; sp. nov., isolated from soil samples of an organic paddy in Japan.</title>
        <authorList>
            <person name="Tazawa J."/>
            <person name="Kobayashi H."/>
            <person name="Tanizawa Y."/>
            <person name="Uchino A."/>
            <person name="Tanaka F."/>
            <person name="Urashima Y."/>
            <person name="Miura S."/>
            <person name="Sakamoto M."/>
            <person name="Ohkuma M."/>
            <person name="Tohno M."/>
        </authorList>
    </citation>
    <scope>NUCLEOTIDE SEQUENCE</scope>
    <source>
        <strain evidence="8">D1-1</strain>
    </source>
</reference>
<feature type="domain" description="Histidine kinase" evidence="7">
    <location>
        <begin position="89"/>
        <end position="283"/>
    </location>
</feature>
<keyword evidence="9" id="KW-1185">Reference proteome</keyword>
<dbReference type="Gene3D" id="3.30.565.10">
    <property type="entry name" value="Histidine kinase-like ATPase, C-terminal domain"/>
    <property type="match status" value="1"/>
</dbReference>
<dbReference type="SUPFAM" id="SSF47384">
    <property type="entry name" value="Homodimeric domain of signal transducing histidine kinase"/>
    <property type="match status" value="1"/>
</dbReference>
<dbReference type="CDD" id="cd00082">
    <property type="entry name" value="HisKA"/>
    <property type="match status" value="1"/>
</dbReference>
<dbReference type="PANTHER" id="PTHR43711">
    <property type="entry name" value="TWO-COMPONENT HISTIDINE KINASE"/>
    <property type="match status" value="1"/>
</dbReference>
<evidence type="ECO:0000256" key="1">
    <source>
        <dbReference type="ARBA" id="ARBA00000085"/>
    </source>
</evidence>
<sequence length="301" mass="34317">MMLFLGLAFSSIIIFLIYKLFYSESQISSLIKQLSEVNKSKSAGKITIGLSNKKIELLAEEINKTIVIRKQSEAERMKVENDLKQTIANMSHDLRTPLTSIIGYLQFLKLDELSENEKKEYIEIAENRAKSLETLLNDFYELSLIESLDYELNMEKLNINKILQEIILGRYADFAERNISPNISIPNNNLYVIAEKKSLERIIENLLSNAIKYAKDKIDISLKEEKDGMLLTVSNTFTNLTEEDLENIFDRFYMADKTRSGMGTGLGLAIVKGLVEKMNGTISSDIKEDMFNICCSFQAIN</sequence>
<dbReference type="EC" id="2.7.13.3" evidence="2"/>
<comment type="catalytic activity">
    <reaction evidence="1">
        <text>ATP + protein L-histidine = ADP + protein N-phospho-L-histidine.</text>
        <dbReference type="EC" id="2.7.13.3"/>
    </reaction>
</comment>
<keyword evidence="5 8" id="KW-0418">Kinase</keyword>
<dbReference type="SMART" id="SM00388">
    <property type="entry name" value="HisKA"/>
    <property type="match status" value="1"/>
</dbReference>
<dbReference type="Gene3D" id="1.10.287.130">
    <property type="match status" value="1"/>
</dbReference>
<dbReference type="SUPFAM" id="SSF55874">
    <property type="entry name" value="ATPase domain of HSP90 chaperone/DNA topoisomerase II/histidine kinase"/>
    <property type="match status" value="1"/>
</dbReference>
<keyword evidence="3" id="KW-0597">Phosphoprotein</keyword>
<evidence type="ECO:0000313" key="9">
    <source>
        <dbReference type="Proteomes" id="UP001057868"/>
    </source>
</evidence>
<dbReference type="CDD" id="cd00075">
    <property type="entry name" value="HATPase"/>
    <property type="match status" value="1"/>
</dbReference>
<dbReference type="InterPro" id="IPR036097">
    <property type="entry name" value="HisK_dim/P_sf"/>
</dbReference>
<evidence type="ECO:0000256" key="6">
    <source>
        <dbReference type="ARBA" id="ARBA00023012"/>
    </source>
</evidence>
<keyword evidence="4" id="KW-0808">Transferase</keyword>
<keyword evidence="6" id="KW-0902">Two-component regulatory system</keyword>
<evidence type="ECO:0000256" key="3">
    <source>
        <dbReference type="ARBA" id="ARBA00022553"/>
    </source>
</evidence>
<evidence type="ECO:0000256" key="4">
    <source>
        <dbReference type="ARBA" id="ARBA00022679"/>
    </source>
</evidence>
<dbReference type="Proteomes" id="UP001057868">
    <property type="component" value="Unassembled WGS sequence"/>
</dbReference>
<evidence type="ECO:0000259" key="7">
    <source>
        <dbReference type="PROSITE" id="PS50109"/>
    </source>
</evidence>
<dbReference type="PROSITE" id="PS50109">
    <property type="entry name" value="HIS_KIN"/>
    <property type="match status" value="1"/>
</dbReference>
<gene>
    <name evidence="8" type="ORF">CFOLD11_18500</name>
</gene>
<dbReference type="InterPro" id="IPR003594">
    <property type="entry name" value="HATPase_dom"/>
</dbReference>
<dbReference type="InterPro" id="IPR003661">
    <property type="entry name" value="HisK_dim/P_dom"/>
</dbReference>
<dbReference type="InterPro" id="IPR004358">
    <property type="entry name" value="Sig_transdc_His_kin-like_C"/>
</dbReference>
<organism evidence="8 9">
    <name type="scientific">Clostridium folliculivorans</name>
    <dbReference type="NCBI Taxonomy" id="2886038"/>
    <lineage>
        <taxon>Bacteria</taxon>
        <taxon>Bacillati</taxon>
        <taxon>Bacillota</taxon>
        <taxon>Clostridia</taxon>
        <taxon>Eubacteriales</taxon>
        <taxon>Clostridiaceae</taxon>
        <taxon>Clostridium</taxon>
    </lineage>
</organism>
<comment type="caution">
    <text evidence="8">The sequence shown here is derived from an EMBL/GenBank/DDBJ whole genome shotgun (WGS) entry which is preliminary data.</text>
</comment>
<dbReference type="SMART" id="SM00387">
    <property type="entry name" value="HATPase_c"/>
    <property type="match status" value="1"/>
</dbReference>
<protein>
    <recommendedName>
        <fullName evidence="2">histidine kinase</fullName>
        <ecNumber evidence="2">2.7.13.3</ecNumber>
    </recommendedName>
</protein>
<evidence type="ECO:0000256" key="2">
    <source>
        <dbReference type="ARBA" id="ARBA00012438"/>
    </source>
</evidence>
<dbReference type="EMBL" id="BQXY01000002">
    <property type="protein sequence ID" value="GKU25024.1"/>
    <property type="molecule type" value="Genomic_DNA"/>
</dbReference>
<dbReference type="InterPro" id="IPR036890">
    <property type="entry name" value="HATPase_C_sf"/>
</dbReference>
<dbReference type="GO" id="GO:0000155">
    <property type="term" value="F:phosphorelay sensor kinase activity"/>
    <property type="evidence" value="ECO:0007669"/>
    <property type="project" value="InterPro"/>
</dbReference>
<dbReference type="Pfam" id="PF02518">
    <property type="entry name" value="HATPase_c"/>
    <property type="match status" value="1"/>
</dbReference>
<evidence type="ECO:0000256" key="5">
    <source>
        <dbReference type="ARBA" id="ARBA00022777"/>
    </source>
</evidence>
<dbReference type="RefSeq" id="WP_261851994.1">
    <property type="nucleotide sequence ID" value="NZ_BQXY01000002.1"/>
</dbReference>
<dbReference type="InterPro" id="IPR050736">
    <property type="entry name" value="Sensor_HK_Regulatory"/>
</dbReference>
<accession>A0A9W5Y1U7</accession>